<gene>
    <name evidence="1" type="ORF">CGI_10009869</name>
</gene>
<dbReference type="InParanoid" id="K1PJC5"/>
<accession>K1PJC5</accession>
<evidence type="ECO:0000313" key="1">
    <source>
        <dbReference type="EMBL" id="EKC19014.1"/>
    </source>
</evidence>
<reference evidence="1" key="1">
    <citation type="journal article" date="2012" name="Nature">
        <title>The oyster genome reveals stress adaptation and complexity of shell formation.</title>
        <authorList>
            <person name="Zhang G."/>
            <person name="Fang X."/>
            <person name="Guo X."/>
            <person name="Li L."/>
            <person name="Luo R."/>
            <person name="Xu F."/>
            <person name="Yang P."/>
            <person name="Zhang L."/>
            <person name="Wang X."/>
            <person name="Qi H."/>
            <person name="Xiong Z."/>
            <person name="Que H."/>
            <person name="Xie Y."/>
            <person name="Holland P.W."/>
            <person name="Paps J."/>
            <person name="Zhu Y."/>
            <person name="Wu F."/>
            <person name="Chen Y."/>
            <person name="Wang J."/>
            <person name="Peng C."/>
            <person name="Meng J."/>
            <person name="Yang L."/>
            <person name="Liu J."/>
            <person name="Wen B."/>
            <person name="Zhang N."/>
            <person name="Huang Z."/>
            <person name="Zhu Q."/>
            <person name="Feng Y."/>
            <person name="Mount A."/>
            <person name="Hedgecock D."/>
            <person name="Xu Z."/>
            <person name="Liu Y."/>
            <person name="Domazet-Loso T."/>
            <person name="Du Y."/>
            <person name="Sun X."/>
            <person name="Zhang S."/>
            <person name="Liu B."/>
            <person name="Cheng P."/>
            <person name="Jiang X."/>
            <person name="Li J."/>
            <person name="Fan D."/>
            <person name="Wang W."/>
            <person name="Fu W."/>
            <person name="Wang T."/>
            <person name="Wang B."/>
            <person name="Zhang J."/>
            <person name="Peng Z."/>
            <person name="Li Y."/>
            <person name="Li N."/>
            <person name="Wang J."/>
            <person name="Chen M."/>
            <person name="He Y."/>
            <person name="Tan F."/>
            <person name="Song X."/>
            <person name="Zheng Q."/>
            <person name="Huang R."/>
            <person name="Yang H."/>
            <person name="Du X."/>
            <person name="Chen L."/>
            <person name="Yang M."/>
            <person name="Gaffney P.M."/>
            <person name="Wang S."/>
            <person name="Luo L."/>
            <person name="She Z."/>
            <person name="Ming Y."/>
            <person name="Huang W."/>
            <person name="Zhang S."/>
            <person name="Huang B."/>
            <person name="Zhang Y."/>
            <person name="Qu T."/>
            <person name="Ni P."/>
            <person name="Miao G."/>
            <person name="Wang J."/>
            <person name="Wang Q."/>
            <person name="Steinberg C.E."/>
            <person name="Wang H."/>
            <person name="Li N."/>
            <person name="Qian L."/>
            <person name="Zhang G."/>
            <person name="Li Y."/>
            <person name="Yang H."/>
            <person name="Liu X."/>
            <person name="Wang J."/>
            <person name="Yin Y."/>
            <person name="Wang J."/>
        </authorList>
    </citation>
    <scope>NUCLEOTIDE SEQUENCE [LARGE SCALE GENOMIC DNA]</scope>
    <source>
        <strain evidence="1">05x7-T-G4-1.051#20</strain>
    </source>
</reference>
<protein>
    <submittedName>
        <fullName evidence="1">Uncharacterized protein</fullName>
    </submittedName>
</protein>
<dbReference type="HOGENOM" id="CLU_2778353_0_0_1"/>
<name>K1PJC5_MAGGI</name>
<dbReference type="EMBL" id="JH817037">
    <property type="protein sequence ID" value="EKC19014.1"/>
    <property type="molecule type" value="Genomic_DNA"/>
</dbReference>
<proteinExistence type="predicted"/>
<dbReference type="AlphaFoldDB" id="K1PJC5"/>
<organism evidence="1">
    <name type="scientific">Magallana gigas</name>
    <name type="common">Pacific oyster</name>
    <name type="synonym">Crassostrea gigas</name>
    <dbReference type="NCBI Taxonomy" id="29159"/>
    <lineage>
        <taxon>Eukaryota</taxon>
        <taxon>Metazoa</taxon>
        <taxon>Spiralia</taxon>
        <taxon>Lophotrochozoa</taxon>
        <taxon>Mollusca</taxon>
        <taxon>Bivalvia</taxon>
        <taxon>Autobranchia</taxon>
        <taxon>Pteriomorphia</taxon>
        <taxon>Ostreida</taxon>
        <taxon>Ostreoidea</taxon>
        <taxon>Ostreidae</taxon>
        <taxon>Magallana</taxon>
    </lineage>
</organism>
<sequence>MYNGTQVLLLEIKNFERSEFERSRVNLLSYIEKKIGTVSSLREIKNFKRSKFEPSSVTCIFKVFIDKFP</sequence>